<feature type="transmembrane region" description="Helical" evidence="1">
    <location>
        <begin position="92"/>
        <end position="112"/>
    </location>
</feature>
<comment type="caution">
    <text evidence="2">The sequence shown here is derived from an EMBL/GenBank/DDBJ whole genome shotgun (WGS) entry which is preliminary data.</text>
</comment>
<keyword evidence="1" id="KW-1133">Transmembrane helix</keyword>
<reference evidence="2 3" key="1">
    <citation type="journal article" date="2016" name="Nat. Commun.">
        <title>Thousands of microbial genomes shed light on interconnected biogeochemical processes in an aquifer system.</title>
        <authorList>
            <person name="Anantharaman K."/>
            <person name="Brown C.T."/>
            <person name="Hug L.A."/>
            <person name="Sharon I."/>
            <person name="Castelle C.J."/>
            <person name="Probst A.J."/>
            <person name="Thomas B.C."/>
            <person name="Singh A."/>
            <person name="Wilkins M.J."/>
            <person name="Karaoz U."/>
            <person name="Brodie E.L."/>
            <person name="Williams K.H."/>
            <person name="Hubbard S.S."/>
            <person name="Banfield J.F."/>
        </authorList>
    </citation>
    <scope>NUCLEOTIDE SEQUENCE [LARGE SCALE GENOMIC DNA]</scope>
</reference>
<dbReference type="Proteomes" id="UP000176665">
    <property type="component" value="Unassembled WGS sequence"/>
</dbReference>
<keyword evidence="1" id="KW-0472">Membrane</keyword>
<organism evidence="2 3">
    <name type="scientific">Candidatus Gottesmanbacteria bacterium RBG_16_37_8</name>
    <dbReference type="NCBI Taxonomy" id="1798371"/>
    <lineage>
        <taxon>Bacteria</taxon>
        <taxon>Candidatus Gottesmaniibacteriota</taxon>
    </lineage>
</organism>
<evidence type="ECO:0000313" key="2">
    <source>
        <dbReference type="EMBL" id="OGG03333.1"/>
    </source>
</evidence>
<evidence type="ECO:0008006" key="4">
    <source>
        <dbReference type="Google" id="ProtNLM"/>
    </source>
</evidence>
<dbReference type="EMBL" id="MFJA01000030">
    <property type="protein sequence ID" value="OGG03333.1"/>
    <property type="molecule type" value="Genomic_DNA"/>
</dbReference>
<protein>
    <recommendedName>
        <fullName evidence="4">Glycosyltransferase RgtA/B/C/D-like domain-containing protein</fullName>
    </recommendedName>
</protein>
<dbReference type="STRING" id="1798371.A2W14_00070"/>
<feature type="transmembrane region" description="Helical" evidence="1">
    <location>
        <begin position="210"/>
        <end position="231"/>
    </location>
</feature>
<name>A0A1F5YTD2_9BACT</name>
<sequence length="448" mass="52613">MFKVYRNNLLLICLSIFVLSSLIHFFYYRHAPGIIISEDTYSYYLAGFQMYNKSIPVHYFRPPVYPFFLHGIMAVTGKPLEPMLTAPFYARLPYIIILQSIMISLSNCLLYLTLRKIKVKSFPSLIFVLFISFNIIIFSWFRLLLTEAVAVFLLSLFFYLTVSILIKPTLLKFMFLLVLSLFCVFLRPIYILLPVVPTVIFVIYFQKLRIIFYCFTLLLIYFLSVFLYAGINYQYWGINNISNASYITSFGKVLTYNLNIETAKDDTYFYDKVKEYRALKKELNPFRFMEYYNILNEASLPIHQKMKPFANRVILANLPLFIIKGLFDMPKAIMEVSEKLILLPASDSLTARFFQISYLFYKNTQILFFLVLFLGPLFFIRLFFTRRLFPASLAFLSIVSLYQIIFAVYFGYAEYGRLIVPAQPLIYLSVFLILFSQLKSKTGLLEDE</sequence>
<evidence type="ECO:0000256" key="1">
    <source>
        <dbReference type="SAM" id="Phobius"/>
    </source>
</evidence>
<accession>A0A1F5YTD2</accession>
<feature type="transmembrane region" description="Helical" evidence="1">
    <location>
        <begin position="9"/>
        <end position="28"/>
    </location>
</feature>
<keyword evidence="1" id="KW-0812">Transmembrane</keyword>
<gene>
    <name evidence="2" type="ORF">A2W14_00070</name>
</gene>
<feature type="transmembrane region" description="Helical" evidence="1">
    <location>
        <begin position="149"/>
        <end position="166"/>
    </location>
</feature>
<evidence type="ECO:0000313" key="3">
    <source>
        <dbReference type="Proteomes" id="UP000176665"/>
    </source>
</evidence>
<feature type="transmembrane region" description="Helical" evidence="1">
    <location>
        <begin position="366"/>
        <end position="384"/>
    </location>
</feature>
<feature type="transmembrane region" description="Helical" evidence="1">
    <location>
        <begin position="173"/>
        <end position="204"/>
    </location>
</feature>
<feature type="transmembrane region" description="Helical" evidence="1">
    <location>
        <begin position="391"/>
        <end position="412"/>
    </location>
</feature>
<feature type="transmembrane region" description="Helical" evidence="1">
    <location>
        <begin position="124"/>
        <end position="143"/>
    </location>
</feature>
<dbReference type="AlphaFoldDB" id="A0A1F5YTD2"/>
<feature type="transmembrane region" description="Helical" evidence="1">
    <location>
        <begin position="418"/>
        <end position="435"/>
    </location>
</feature>
<proteinExistence type="predicted"/>